<feature type="region of interest" description="Disordered" evidence="1">
    <location>
        <begin position="475"/>
        <end position="496"/>
    </location>
</feature>
<dbReference type="PROSITE" id="PS51257">
    <property type="entry name" value="PROKAR_LIPOPROTEIN"/>
    <property type="match status" value="1"/>
</dbReference>
<dbReference type="EMBL" id="CP001339">
    <property type="protein sequence ID" value="ACL71172.1"/>
    <property type="molecule type" value="Genomic_DNA"/>
</dbReference>
<keyword evidence="2" id="KW-0732">Signal</keyword>
<sequence length="496" mass="52522" precursor="true">MRQVTGNSALARARGSVAFAAVLSLALAGCGGGESSSGGNLAAANINTPAQIAQVSADDYNENVNGLITGATLSRWINDWENERPEGVTGRLIILQNAAGGAGAEYVRPVPGQVFTYQVPNSELIQTRDNGVTVTVSVVPDGPSMDAFLKKYNIDPRKDMIVCAMGGASNPLAMNQGRCWYMFRYWGVDKRNLALLNGGNSWNLSSGQMLPGDFSATASTPPNTGTASVRDLPADNTALQASIAEMIAIATPTPQNNTRNGVFVWDARSLSQYSAGEAREMGEQGCADAYCGPVADYMTTFQNRAARQGHPHGTLQLQYTHMLVPGEGYRYKDKAELEAYLSGEADANGMRFVDYTYQAVGVGNAYQPGDTMYVYCETTFRAMITGVVSAVVLGLPTRFYDGAMTEWNSLSNIVTDQGTPILPADSPWRTDLADVSFFRAAASSDLVGSREISNPYGDRTDAHIRADRLYKFGTATPGGGSGGGGGVAPPANPCGG</sequence>
<dbReference type="RefSeq" id="WP_012636661.1">
    <property type="nucleotide sequence ID" value="NC_011901.1"/>
</dbReference>
<dbReference type="HOGENOM" id="CLU_549726_0_0_6"/>
<name>B8GTB2_THISH</name>
<evidence type="ECO:0000313" key="3">
    <source>
        <dbReference type="EMBL" id="ACL71172.1"/>
    </source>
</evidence>
<gene>
    <name evidence="3" type="ordered locus">Tgr7_0068</name>
</gene>
<keyword evidence="4" id="KW-1185">Reference proteome</keyword>
<feature type="signal peptide" evidence="2">
    <location>
        <begin position="1"/>
        <end position="20"/>
    </location>
</feature>
<organism evidence="3 4">
    <name type="scientific">Thioalkalivibrio sulfidiphilus (strain HL-EbGR7)</name>
    <dbReference type="NCBI Taxonomy" id="396588"/>
    <lineage>
        <taxon>Bacteria</taxon>
        <taxon>Pseudomonadati</taxon>
        <taxon>Pseudomonadota</taxon>
        <taxon>Gammaproteobacteria</taxon>
        <taxon>Chromatiales</taxon>
        <taxon>Ectothiorhodospiraceae</taxon>
        <taxon>Thioalkalivibrio</taxon>
    </lineage>
</organism>
<proteinExistence type="predicted"/>
<reference evidence="3 4" key="1">
    <citation type="journal article" date="2011" name="Stand. Genomic Sci.">
        <title>Complete genome sequence of 'Thioalkalivibrio sulfidophilus' HL-EbGr7.</title>
        <authorList>
            <person name="Muyzer G."/>
            <person name="Sorokin D.Y."/>
            <person name="Mavromatis K."/>
            <person name="Lapidus A."/>
            <person name="Clum A."/>
            <person name="Ivanova N."/>
            <person name="Pati A."/>
            <person name="d'Haeseleer P."/>
            <person name="Woyke T."/>
            <person name="Kyrpides N.C."/>
        </authorList>
    </citation>
    <scope>NUCLEOTIDE SEQUENCE [LARGE SCALE GENOMIC DNA]</scope>
    <source>
        <strain evidence="3 4">HL-EbGR7</strain>
    </source>
</reference>
<feature type="compositionally biased region" description="Gly residues" evidence="1">
    <location>
        <begin position="476"/>
        <end position="487"/>
    </location>
</feature>
<keyword evidence="3" id="KW-0808">Transferase</keyword>
<dbReference type="STRING" id="396588.Tgr7_0068"/>
<dbReference type="KEGG" id="tgr:Tgr7_0068"/>
<feature type="chain" id="PRO_5002872939" evidence="2">
    <location>
        <begin position="21"/>
        <end position="496"/>
    </location>
</feature>
<dbReference type="GO" id="GO:0016740">
    <property type="term" value="F:transferase activity"/>
    <property type="evidence" value="ECO:0007669"/>
    <property type="project" value="UniProtKB-KW"/>
</dbReference>
<dbReference type="eggNOG" id="COG2897">
    <property type="taxonomic scope" value="Bacteria"/>
</dbReference>
<evidence type="ECO:0000256" key="2">
    <source>
        <dbReference type="SAM" id="SignalP"/>
    </source>
</evidence>
<dbReference type="InterPro" id="IPR036873">
    <property type="entry name" value="Rhodanese-like_dom_sf"/>
</dbReference>
<protein>
    <submittedName>
        <fullName evidence="3">Rhodanese-related sulfurtransferase</fullName>
    </submittedName>
</protein>
<evidence type="ECO:0000313" key="4">
    <source>
        <dbReference type="Proteomes" id="UP000002383"/>
    </source>
</evidence>
<dbReference type="AlphaFoldDB" id="B8GTB2"/>
<dbReference type="Gene3D" id="3.40.250.10">
    <property type="entry name" value="Rhodanese-like domain"/>
    <property type="match status" value="2"/>
</dbReference>
<evidence type="ECO:0000256" key="1">
    <source>
        <dbReference type="SAM" id="MobiDB-lite"/>
    </source>
</evidence>
<dbReference type="Proteomes" id="UP000002383">
    <property type="component" value="Chromosome"/>
</dbReference>
<accession>B8GTB2</accession>